<keyword evidence="5 7" id="KW-0503">Monooxygenase</keyword>
<evidence type="ECO:0000256" key="3">
    <source>
        <dbReference type="ARBA" id="ARBA00023002"/>
    </source>
</evidence>
<keyword evidence="4 6" id="KW-0408">Iron</keyword>
<comment type="cofactor">
    <cofactor evidence="6">
        <name>heme</name>
        <dbReference type="ChEBI" id="CHEBI:30413"/>
    </cofactor>
</comment>
<evidence type="ECO:0000256" key="7">
    <source>
        <dbReference type="RuleBase" id="RU000461"/>
    </source>
</evidence>
<dbReference type="EMBL" id="CAADRP010000380">
    <property type="protein sequence ID" value="VFU27636.1"/>
    <property type="molecule type" value="Genomic_DNA"/>
</dbReference>
<dbReference type="InterPro" id="IPR002401">
    <property type="entry name" value="Cyt_P450_E_grp-I"/>
</dbReference>
<evidence type="ECO:0000313" key="8">
    <source>
        <dbReference type="EMBL" id="VFU27636.1"/>
    </source>
</evidence>
<dbReference type="GO" id="GO:0020037">
    <property type="term" value="F:heme binding"/>
    <property type="evidence" value="ECO:0007669"/>
    <property type="project" value="InterPro"/>
</dbReference>
<dbReference type="InterPro" id="IPR050651">
    <property type="entry name" value="Plant_Cytochrome_P450_Monoox"/>
</dbReference>
<dbReference type="PANTHER" id="PTHR47947:SF24">
    <property type="entry name" value="ISOFLAVONE 2'-HYDROXYLASE-LIKE"/>
    <property type="match status" value="1"/>
</dbReference>
<gene>
    <name evidence="8" type="ORF">SVIM_LOCUS85027</name>
</gene>
<evidence type="ECO:0000256" key="4">
    <source>
        <dbReference type="ARBA" id="ARBA00023004"/>
    </source>
</evidence>
<dbReference type="GO" id="GO:0016705">
    <property type="term" value="F:oxidoreductase activity, acting on paired donors, with incorporation or reduction of molecular oxygen"/>
    <property type="evidence" value="ECO:0007669"/>
    <property type="project" value="InterPro"/>
</dbReference>
<proteinExistence type="inferred from homology"/>
<dbReference type="InterPro" id="IPR036396">
    <property type="entry name" value="Cyt_P450_sf"/>
</dbReference>
<dbReference type="PROSITE" id="PS00086">
    <property type="entry name" value="CYTOCHROME_P450"/>
    <property type="match status" value="1"/>
</dbReference>
<keyword evidence="2 6" id="KW-0479">Metal-binding</keyword>
<comment type="similarity">
    <text evidence="7">Belongs to the cytochrome P450 family.</text>
</comment>
<dbReference type="InterPro" id="IPR017972">
    <property type="entry name" value="Cyt_P450_CS"/>
</dbReference>
<evidence type="ECO:0000256" key="2">
    <source>
        <dbReference type="ARBA" id="ARBA00022723"/>
    </source>
</evidence>
<protein>
    <recommendedName>
        <fullName evidence="9">Cytochrome P450</fullName>
    </recommendedName>
</protein>
<dbReference type="PANTHER" id="PTHR47947">
    <property type="entry name" value="CYTOCHROME P450 82C3-RELATED"/>
    <property type="match status" value="1"/>
</dbReference>
<dbReference type="PRINTS" id="PR00463">
    <property type="entry name" value="EP450I"/>
</dbReference>
<evidence type="ECO:0000256" key="1">
    <source>
        <dbReference type="ARBA" id="ARBA00022617"/>
    </source>
</evidence>
<reference evidence="8" key="1">
    <citation type="submission" date="2019-03" db="EMBL/GenBank/DDBJ databases">
        <authorList>
            <person name="Mank J."/>
            <person name="Almeida P."/>
        </authorList>
    </citation>
    <scope>NUCLEOTIDE SEQUENCE</scope>
    <source>
        <strain evidence="8">78183</strain>
    </source>
</reference>
<organism evidence="8">
    <name type="scientific">Salix viminalis</name>
    <name type="common">Common osier</name>
    <name type="synonym">Basket willow</name>
    <dbReference type="NCBI Taxonomy" id="40686"/>
    <lineage>
        <taxon>Eukaryota</taxon>
        <taxon>Viridiplantae</taxon>
        <taxon>Streptophyta</taxon>
        <taxon>Embryophyta</taxon>
        <taxon>Tracheophyta</taxon>
        <taxon>Spermatophyta</taxon>
        <taxon>Magnoliopsida</taxon>
        <taxon>eudicotyledons</taxon>
        <taxon>Gunneridae</taxon>
        <taxon>Pentapetalae</taxon>
        <taxon>rosids</taxon>
        <taxon>fabids</taxon>
        <taxon>Malpighiales</taxon>
        <taxon>Salicaceae</taxon>
        <taxon>Saliceae</taxon>
        <taxon>Salix</taxon>
    </lineage>
</organism>
<dbReference type="Gene3D" id="1.10.630.10">
    <property type="entry name" value="Cytochrome P450"/>
    <property type="match status" value="1"/>
</dbReference>
<keyword evidence="3 7" id="KW-0560">Oxidoreductase</keyword>
<dbReference type="GO" id="GO:0004497">
    <property type="term" value="F:monooxygenase activity"/>
    <property type="evidence" value="ECO:0007669"/>
    <property type="project" value="UniProtKB-KW"/>
</dbReference>
<name>A0A6N2KRE4_SALVM</name>
<sequence length="388" mass="44170">MAITGASEIFSSSRLNSSSGIRRDEIKQLARRLQQVSRNGFSKVELRSMFTDLTFNIVMRMIAGKRYYGEDVNLTEEANTFKETMKEYADLGGLTNLADVFPIIQCVDYNGFVRKCVGLGKRMDLILQGLIDEHRRDKDRNTMINHLLTLQDSQPEYYTEDIIKGLVLIMLLAGTRTLSTSLEWAVCNLMNHPAVVKKAREELDSQIGRDHLVEESDILKLPFLQSIILESSRLYPVNPLLAPHLSSADCTIGGYDVPAGTILFANAWAIHRDPTLWTDPTSFKPERFENWKSEAYTHMPFGMGRRACPGEGLAQRVMAVTLGSFIQCFEWEKVDGKNIDMAEKMHTLMCRVEPIEAMCRVRPHMVDLLSWKFGFGFPKCFPNCFLKY</sequence>
<dbReference type="InterPro" id="IPR001128">
    <property type="entry name" value="Cyt_P450"/>
</dbReference>
<evidence type="ECO:0000256" key="5">
    <source>
        <dbReference type="ARBA" id="ARBA00023033"/>
    </source>
</evidence>
<dbReference type="AlphaFoldDB" id="A0A6N2KRE4"/>
<evidence type="ECO:0008006" key="9">
    <source>
        <dbReference type="Google" id="ProtNLM"/>
    </source>
</evidence>
<feature type="binding site" description="axial binding residue" evidence="6">
    <location>
        <position position="308"/>
    </location>
    <ligand>
        <name>heme</name>
        <dbReference type="ChEBI" id="CHEBI:30413"/>
    </ligand>
    <ligandPart>
        <name>Fe</name>
        <dbReference type="ChEBI" id="CHEBI:18248"/>
    </ligandPart>
</feature>
<keyword evidence="1 6" id="KW-0349">Heme</keyword>
<dbReference type="GO" id="GO:0005506">
    <property type="term" value="F:iron ion binding"/>
    <property type="evidence" value="ECO:0007669"/>
    <property type="project" value="InterPro"/>
</dbReference>
<dbReference type="Pfam" id="PF00067">
    <property type="entry name" value="p450"/>
    <property type="match status" value="1"/>
</dbReference>
<dbReference type="PRINTS" id="PR00385">
    <property type="entry name" value="P450"/>
</dbReference>
<accession>A0A6N2KRE4</accession>
<dbReference type="SUPFAM" id="SSF48264">
    <property type="entry name" value="Cytochrome P450"/>
    <property type="match status" value="1"/>
</dbReference>
<evidence type="ECO:0000256" key="6">
    <source>
        <dbReference type="PIRSR" id="PIRSR602401-1"/>
    </source>
</evidence>